<dbReference type="AlphaFoldDB" id="A0A5C6MYQ7"/>
<feature type="compositionally biased region" description="Basic and acidic residues" evidence="1">
    <location>
        <begin position="110"/>
        <end position="122"/>
    </location>
</feature>
<feature type="compositionally biased region" description="Basic and acidic residues" evidence="1">
    <location>
        <begin position="84"/>
        <end position="93"/>
    </location>
</feature>
<sequence>MSTIRKQRVYIRDPSSLLVCSQSATYRPITILQLNEGRKVPVWWFRPLFEGEARAQTASQTPNLMGMFVERRRNWRTPNTGQKRSWEQTRERGGCSQTVIPTITDTADGNCRHQDGKNAESV</sequence>
<dbReference type="EMBL" id="RHFK02000018">
    <property type="protein sequence ID" value="TWW60292.1"/>
    <property type="molecule type" value="Genomic_DNA"/>
</dbReference>
<protein>
    <submittedName>
        <fullName evidence="2">Uncharacterized protein</fullName>
    </submittedName>
</protein>
<proteinExistence type="predicted"/>
<reference evidence="2 3" key="1">
    <citation type="submission" date="2019-04" db="EMBL/GenBank/DDBJ databases">
        <title>Chromosome genome assembly for Takifugu flavidus.</title>
        <authorList>
            <person name="Xiao S."/>
        </authorList>
    </citation>
    <scope>NUCLEOTIDE SEQUENCE [LARGE SCALE GENOMIC DNA]</scope>
    <source>
        <strain evidence="2">HTHZ2018</strain>
        <tissue evidence="2">Muscle</tissue>
    </source>
</reference>
<keyword evidence="3" id="KW-1185">Reference proteome</keyword>
<organism evidence="2 3">
    <name type="scientific">Takifugu flavidus</name>
    <name type="common">sansaifugu</name>
    <dbReference type="NCBI Taxonomy" id="433684"/>
    <lineage>
        <taxon>Eukaryota</taxon>
        <taxon>Metazoa</taxon>
        <taxon>Chordata</taxon>
        <taxon>Craniata</taxon>
        <taxon>Vertebrata</taxon>
        <taxon>Euteleostomi</taxon>
        <taxon>Actinopterygii</taxon>
        <taxon>Neopterygii</taxon>
        <taxon>Teleostei</taxon>
        <taxon>Neoteleostei</taxon>
        <taxon>Acanthomorphata</taxon>
        <taxon>Eupercaria</taxon>
        <taxon>Tetraodontiformes</taxon>
        <taxon>Tetradontoidea</taxon>
        <taxon>Tetraodontidae</taxon>
        <taxon>Takifugu</taxon>
    </lineage>
</organism>
<evidence type="ECO:0000313" key="3">
    <source>
        <dbReference type="Proteomes" id="UP000324091"/>
    </source>
</evidence>
<gene>
    <name evidence="2" type="ORF">D4764_05G0003820</name>
</gene>
<name>A0A5C6MYQ7_9TELE</name>
<evidence type="ECO:0000256" key="1">
    <source>
        <dbReference type="SAM" id="MobiDB-lite"/>
    </source>
</evidence>
<feature type="compositionally biased region" description="Polar residues" evidence="1">
    <location>
        <begin position="95"/>
        <end position="107"/>
    </location>
</feature>
<comment type="caution">
    <text evidence="2">The sequence shown here is derived from an EMBL/GenBank/DDBJ whole genome shotgun (WGS) entry which is preliminary data.</text>
</comment>
<dbReference type="Proteomes" id="UP000324091">
    <property type="component" value="Chromosome 5"/>
</dbReference>
<accession>A0A5C6MYQ7</accession>
<feature type="region of interest" description="Disordered" evidence="1">
    <location>
        <begin position="77"/>
        <end position="122"/>
    </location>
</feature>
<evidence type="ECO:0000313" key="2">
    <source>
        <dbReference type="EMBL" id="TWW60292.1"/>
    </source>
</evidence>